<organism evidence="3 4">
    <name type="scientific">Virgisporangium aurantiacum</name>
    <dbReference type="NCBI Taxonomy" id="175570"/>
    <lineage>
        <taxon>Bacteria</taxon>
        <taxon>Bacillati</taxon>
        <taxon>Actinomycetota</taxon>
        <taxon>Actinomycetes</taxon>
        <taxon>Micromonosporales</taxon>
        <taxon>Micromonosporaceae</taxon>
        <taxon>Virgisporangium</taxon>
    </lineage>
</organism>
<keyword evidence="2" id="KW-0472">Membrane</keyword>
<feature type="region of interest" description="Disordered" evidence="1">
    <location>
        <begin position="46"/>
        <end position="106"/>
    </location>
</feature>
<protein>
    <recommendedName>
        <fullName evidence="5">Right handed beta helix domain-containing protein</fullName>
    </recommendedName>
</protein>
<reference evidence="3" key="1">
    <citation type="submission" date="2021-01" db="EMBL/GenBank/DDBJ databases">
        <title>Whole genome shotgun sequence of Virgisporangium aurantiacum NBRC 16421.</title>
        <authorList>
            <person name="Komaki H."/>
            <person name="Tamura T."/>
        </authorList>
    </citation>
    <scope>NUCLEOTIDE SEQUENCE</scope>
    <source>
        <strain evidence="3">NBRC 16421</strain>
    </source>
</reference>
<keyword evidence="4" id="KW-1185">Reference proteome</keyword>
<feature type="compositionally biased region" description="Low complexity" evidence="1">
    <location>
        <begin position="55"/>
        <end position="97"/>
    </location>
</feature>
<comment type="caution">
    <text evidence="3">The sequence shown here is derived from an EMBL/GenBank/DDBJ whole genome shotgun (WGS) entry which is preliminary data.</text>
</comment>
<name>A0A8J3Z8J9_9ACTN</name>
<evidence type="ECO:0000256" key="1">
    <source>
        <dbReference type="SAM" id="MobiDB-lite"/>
    </source>
</evidence>
<dbReference type="Proteomes" id="UP000612585">
    <property type="component" value="Unassembled WGS sequence"/>
</dbReference>
<dbReference type="RefSeq" id="WP_203996317.1">
    <property type="nucleotide sequence ID" value="NZ_BOPG01000029.1"/>
</dbReference>
<dbReference type="InterPro" id="IPR011050">
    <property type="entry name" value="Pectin_lyase_fold/virulence"/>
</dbReference>
<proteinExistence type="predicted"/>
<evidence type="ECO:0000256" key="2">
    <source>
        <dbReference type="SAM" id="Phobius"/>
    </source>
</evidence>
<sequence length="365" mass="37729">MLDDAQPSSGRTFWSRGKVVAAAASVAVVAVAVTGYGVVRLNTTSADASAGSPRGADSSTAGGAAAQPAGSDASSVPSVSPSASASAHPSSSAAGSPRYNGYPDASNTGVPAGTKLSNYSGPCTITVTGTVVEAKTVNCDTFEVRARNVVIRKSKINGILVTTERQSFSFTLEDSEVNAGLVGRAAVGSTNITIRRSNIHGGQTSVACAGNCDIRDSYLHGQQMPAGSDWHLGAFLANDVSTDGKTNATLIHNTIICDNPGNEQGGGCSGDINLYPDFGPISNITLRDNLFGANEGISYCVYGGSSKKEYASGVNTIVFVNNVVQRGKNKKCGYWGAVTSFDPSRPGNRWENNRWDDGTPLRSEN</sequence>
<keyword evidence="2" id="KW-0812">Transmembrane</keyword>
<feature type="region of interest" description="Disordered" evidence="1">
    <location>
        <begin position="346"/>
        <end position="365"/>
    </location>
</feature>
<gene>
    <name evidence="3" type="ORF">Vau01_047020</name>
</gene>
<feature type="compositionally biased region" description="Basic and acidic residues" evidence="1">
    <location>
        <begin position="351"/>
        <end position="365"/>
    </location>
</feature>
<feature type="transmembrane region" description="Helical" evidence="2">
    <location>
        <begin position="20"/>
        <end position="39"/>
    </location>
</feature>
<evidence type="ECO:0008006" key="5">
    <source>
        <dbReference type="Google" id="ProtNLM"/>
    </source>
</evidence>
<dbReference type="AlphaFoldDB" id="A0A8J3Z8J9"/>
<dbReference type="EMBL" id="BOPG01000029">
    <property type="protein sequence ID" value="GIJ57186.1"/>
    <property type="molecule type" value="Genomic_DNA"/>
</dbReference>
<evidence type="ECO:0000313" key="4">
    <source>
        <dbReference type="Proteomes" id="UP000612585"/>
    </source>
</evidence>
<keyword evidence="2" id="KW-1133">Transmembrane helix</keyword>
<accession>A0A8J3Z8J9</accession>
<evidence type="ECO:0000313" key="3">
    <source>
        <dbReference type="EMBL" id="GIJ57186.1"/>
    </source>
</evidence>
<dbReference type="SUPFAM" id="SSF51126">
    <property type="entry name" value="Pectin lyase-like"/>
    <property type="match status" value="1"/>
</dbReference>